<evidence type="ECO:0000313" key="1">
    <source>
        <dbReference type="EMBL" id="KFM69595.1"/>
    </source>
</evidence>
<organism evidence="1 2">
    <name type="scientific">Stegodyphus mimosarum</name>
    <name type="common">African social velvet spider</name>
    <dbReference type="NCBI Taxonomy" id="407821"/>
    <lineage>
        <taxon>Eukaryota</taxon>
        <taxon>Metazoa</taxon>
        <taxon>Ecdysozoa</taxon>
        <taxon>Arthropoda</taxon>
        <taxon>Chelicerata</taxon>
        <taxon>Arachnida</taxon>
        <taxon>Araneae</taxon>
        <taxon>Araneomorphae</taxon>
        <taxon>Entelegynae</taxon>
        <taxon>Eresoidea</taxon>
        <taxon>Eresidae</taxon>
        <taxon>Stegodyphus</taxon>
    </lineage>
</organism>
<dbReference type="Proteomes" id="UP000054359">
    <property type="component" value="Unassembled WGS sequence"/>
</dbReference>
<evidence type="ECO:0000313" key="2">
    <source>
        <dbReference type="Proteomes" id="UP000054359"/>
    </source>
</evidence>
<protein>
    <submittedName>
        <fullName evidence="1">Uncharacterized protein</fullName>
    </submittedName>
</protein>
<feature type="non-terminal residue" evidence="1">
    <location>
        <position position="79"/>
    </location>
</feature>
<sequence>MYCLMVEMGILEAGYISHLVQDMHCSCLYLNSLKWMIAHPVVLVLWTEHHSLEDFKIHVQILLTEDVEILLLDIINKIL</sequence>
<dbReference type="AlphaFoldDB" id="A0A087TWV6"/>
<dbReference type="EMBL" id="KK117116">
    <property type="protein sequence ID" value="KFM69595.1"/>
    <property type="molecule type" value="Genomic_DNA"/>
</dbReference>
<keyword evidence="2" id="KW-1185">Reference proteome</keyword>
<name>A0A087TWV6_STEMI</name>
<reference evidence="1 2" key="1">
    <citation type="submission" date="2013-11" db="EMBL/GenBank/DDBJ databases">
        <title>Genome sequencing of Stegodyphus mimosarum.</title>
        <authorList>
            <person name="Bechsgaard J."/>
        </authorList>
    </citation>
    <scope>NUCLEOTIDE SEQUENCE [LARGE SCALE GENOMIC DNA]</scope>
</reference>
<gene>
    <name evidence="1" type="ORF">X975_23185</name>
</gene>
<accession>A0A087TWV6</accession>
<proteinExistence type="predicted"/>